<name>A0A9E7JGP7_9LILI</name>
<dbReference type="AlphaFoldDB" id="A0A9E7JGP7"/>
<dbReference type="PANTHER" id="PTHR34196:SF2">
    <property type="entry name" value="OS02G0697700 PROTEIN"/>
    <property type="match status" value="1"/>
</dbReference>
<accession>A0A9E7JGP7</accession>
<keyword evidence="3" id="KW-1185">Reference proteome</keyword>
<evidence type="ECO:0000256" key="1">
    <source>
        <dbReference type="SAM" id="MobiDB-lite"/>
    </source>
</evidence>
<proteinExistence type="predicted"/>
<protein>
    <submittedName>
        <fullName evidence="2">Uncharacterized protein</fullName>
    </submittedName>
</protein>
<evidence type="ECO:0000313" key="2">
    <source>
        <dbReference type="EMBL" id="URD80475.1"/>
    </source>
</evidence>
<dbReference type="Proteomes" id="UP001055439">
    <property type="component" value="Chromosome 10"/>
</dbReference>
<organism evidence="2 3">
    <name type="scientific">Musa troglodytarum</name>
    <name type="common">fe'i banana</name>
    <dbReference type="NCBI Taxonomy" id="320322"/>
    <lineage>
        <taxon>Eukaryota</taxon>
        <taxon>Viridiplantae</taxon>
        <taxon>Streptophyta</taxon>
        <taxon>Embryophyta</taxon>
        <taxon>Tracheophyta</taxon>
        <taxon>Spermatophyta</taxon>
        <taxon>Magnoliopsida</taxon>
        <taxon>Liliopsida</taxon>
        <taxon>Zingiberales</taxon>
        <taxon>Musaceae</taxon>
        <taxon>Musa</taxon>
    </lineage>
</organism>
<dbReference type="PANTHER" id="PTHR34196">
    <property type="entry name" value="OS02G0697700 PROTEIN"/>
    <property type="match status" value="1"/>
</dbReference>
<feature type="compositionally biased region" description="Basic and acidic residues" evidence="1">
    <location>
        <begin position="154"/>
        <end position="168"/>
    </location>
</feature>
<feature type="region of interest" description="Disordered" evidence="1">
    <location>
        <begin position="65"/>
        <end position="86"/>
    </location>
</feature>
<evidence type="ECO:0000313" key="3">
    <source>
        <dbReference type="Proteomes" id="UP001055439"/>
    </source>
</evidence>
<dbReference type="OrthoDB" id="1909326at2759"/>
<gene>
    <name evidence="2" type="ORF">MUK42_02518</name>
</gene>
<dbReference type="EMBL" id="CP097503">
    <property type="protein sequence ID" value="URD80475.1"/>
    <property type="molecule type" value="Genomic_DNA"/>
</dbReference>
<reference evidence="2" key="1">
    <citation type="submission" date="2022-05" db="EMBL/GenBank/DDBJ databases">
        <title>The Musa troglodytarum L. genome provides insights into the mechanism of non-climacteric behaviour and enrichment of carotenoids.</title>
        <authorList>
            <person name="Wang J."/>
        </authorList>
    </citation>
    <scope>NUCLEOTIDE SEQUENCE</scope>
    <source>
        <tissue evidence="2">Leaf</tissue>
    </source>
</reference>
<sequence>MLKQTTAPFEEEETAERRACVRFSYSFAWDYVKTETRLMGCFEIRKLAEDRSRWRWPTVVVAAPPRSPPVPRGDSPSCRLRTQGSMESGGLRAAVNVQRRQMVGIFALFSAGRTSHRRTKSAADVRQVLLAPNMEIGGSSTGTDHEADVNDEFKPIEHPTEPLDHDQPDGGTWKGRISSASADTAGLPMVKQDTDVEPEAGGTTAHSISPGRVSSASIGVHEHRFVTVLEEDCKTDETQIAHG</sequence>
<feature type="region of interest" description="Disordered" evidence="1">
    <location>
        <begin position="154"/>
        <end position="212"/>
    </location>
</feature>